<dbReference type="Proteomes" id="UP000236919">
    <property type="component" value="Unassembled WGS sequence"/>
</dbReference>
<proteinExistence type="predicted"/>
<evidence type="ECO:0000313" key="1">
    <source>
        <dbReference type="EMBL" id="POR53325.1"/>
    </source>
</evidence>
<sequence length="33" mass="3625">MPFILGPDDAPLADIAQLKARIGPTILKHLDQR</sequence>
<accession>A0A2S4MFC0</accession>
<organism evidence="1 2">
    <name type="scientific">Bosea psychrotolerans</name>
    <dbReference type="NCBI Taxonomy" id="1871628"/>
    <lineage>
        <taxon>Bacteria</taxon>
        <taxon>Pseudomonadati</taxon>
        <taxon>Pseudomonadota</taxon>
        <taxon>Alphaproteobacteria</taxon>
        <taxon>Hyphomicrobiales</taxon>
        <taxon>Boseaceae</taxon>
        <taxon>Bosea</taxon>
    </lineage>
</organism>
<gene>
    <name evidence="1" type="ORF">CYD53_104301</name>
</gene>
<dbReference type="EMBL" id="PQFZ01000004">
    <property type="protein sequence ID" value="POR53325.1"/>
    <property type="molecule type" value="Genomic_DNA"/>
</dbReference>
<dbReference type="AlphaFoldDB" id="A0A2S4MFC0"/>
<protein>
    <submittedName>
        <fullName evidence="1">Uncharacterized protein</fullName>
    </submittedName>
</protein>
<name>A0A2S4MFC0_9HYPH</name>
<evidence type="ECO:0000313" key="2">
    <source>
        <dbReference type="Proteomes" id="UP000236919"/>
    </source>
</evidence>
<keyword evidence="2" id="KW-1185">Reference proteome</keyword>
<reference evidence="1 2" key="1">
    <citation type="submission" date="2018-01" db="EMBL/GenBank/DDBJ databases">
        <title>Genomic Encyclopedia of Type Strains, Phase III (KMG-III): the genomes of soil and plant-associated and newly described type strains.</title>
        <authorList>
            <person name="Whitman W."/>
        </authorList>
    </citation>
    <scope>NUCLEOTIDE SEQUENCE [LARGE SCALE GENOMIC DNA]</scope>
    <source>
        <strain evidence="1 2">1131</strain>
    </source>
</reference>
<comment type="caution">
    <text evidence="1">The sequence shown here is derived from an EMBL/GenBank/DDBJ whole genome shotgun (WGS) entry which is preliminary data.</text>
</comment>